<gene>
    <name evidence="2" type="ORF">TWF694_011260</name>
</gene>
<protein>
    <submittedName>
        <fullName evidence="2">Uncharacterized protein</fullName>
    </submittedName>
</protein>
<keyword evidence="3" id="KW-1185">Reference proteome</keyword>
<evidence type="ECO:0000313" key="3">
    <source>
        <dbReference type="Proteomes" id="UP001365542"/>
    </source>
</evidence>
<organism evidence="2 3">
    <name type="scientific">Orbilia ellipsospora</name>
    <dbReference type="NCBI Taxonomy" id="2528407"/>
    <lineage>
        <taxon>Eukaryota</taxon>
        <taxon>Fungi</taxon>
        <taxon>Dikarya</taxon>
        <taxon>Ascomycota</taxon>
        <taxon>Pezizomycotina</taxon>
        <taxon>Orbiliomycetes</taxon>
        <taxon>Orbiliales</taxon>
        <taxon>Orbiliaceae</taxon>
        <taxon>Orbilia</taxon>
    </lineage>
</organism>
<sequence>MEVPIPPPVSSGDNNDPEKSNRVLELGNPAPSSAAPRYSTTSNAQPAQLQGDSSFPVELSGQSQGPVSPIVADYVYELPNPQPVIGTFR</sequence>
<evidence type="ECO:0000256" key="1">
    <source>
        <dbReference type="SAM" id="MobiDB-lite"/>
    </source>
</evidence>
<reference evidence="2 3" key="1">
    <citation type="submission" date="2019-10" db="EMBL/GenBank/DDBJ databases">
        <authorList>
            <person name="Palmer J.M."/>
        </authorList>
    </citation>
    <scope>NUCLEOTIDE SEQUENCE [LARGE SCALE GENOMIC DNA]</scope>
    <source>
        <strain evidence="2 3">TWF694</strain>
    </source>
</reference>
<dbReference type="EMBL" id="JAVHJO010000008">
    <property type="protein sequence ID" value="KAK6538380.1"/>
    <property type="molecule type" value="Genomic_DNA"/>
</dbReference>
<proteinExistence type="predicted"/>
<name>A0AAV9X9P4_9PEZI</name>
<feature type="compositionally biased region" description="Polar residues" evidence="1">
    <location>
        <begin position="38"/>
        <end position="53"/>
    </location>
</feature>
<feature type="region of interest" description="Disordered" evidence="1">
    <location>
        <begin position="1"/>
        <end position="65"/>
    </location>
</feature>
<accession>A0AAV9X9P4</accession>
<dbReference type="AlphaFoldDB" id="A0AAV9X9P4"/>
<comment type="caution">
    <text evidence="2">The sequence shown here is derived from an EMBL/GenBank/DDBJ whole genome shotgun (WGS) entry which is preliminary data.</text>
</comment>
<evidence type="ECO:0000313" key="2">
    <source>
        <dbReference type="EMBL" id="KAK6538380.1"/>
    </source>
</evidence>
<dbReference type="Proteomes" id="UP001365542">
    <property type="component" value="Unassembled WGS sequence"/>
</dbReference>